<dbReference type="Proteomes" id="UP000274271">
    <property type="component" value="Unassembled WGS sequence"/>
</dbReference>
<dbReference type="RefSeq" id="WP_124906381.1">
    <property type="nucleotide sequence ID" value="NZ_RQJP01000002.1"/>
</dbReference>
<proteinExistence type="predicted"/>
<evidence type="ECO:0000313" key="2">
    <source>
        <dbReference type="EMBL" id="RRB14824.1"/>
    </source>
</evidence>
<name>A0A3P1CPE4_9BACT</name>
<dbReference type="PRINTS" id="PR00412">
    <property type="entry name" value="EPOXHYDRLASE"/>
</dbReference>
<comment type="caution">
    <text evidence="2">The sequence shown here is derived from an EMBL/GenBank/DDBJ whole genome shotgun (WGS) entry which is preliminary data.</text>
</comment>
<evidence type="ECO:0000313" key="3">
    <source>
        <dbReference type="Proteomes" id="UP000274271"/>
    </source>
</evidence>
<protein>
    <submittedName>
        <fullName evidence="2">Haloalkane dehalogenase</fullName>
        <ecNumber evidence="2">3.8.1.5</ecNumber>
    </submittedName>
</protein>
<accession>A0A3P1CPE4</accession>
<organism evidence="2 3">
    <name type="scientific">Larkinella knui</name>
    <dbReference type="NCBI Taxonomy" id="2025310"/>
    <lineage>
        <taxon>Bacteria</taxon>
        <taxon>Pseudomonadati</taxon>
        <taxon>Bacteroidota</taxon>
        <taxon>Cytophagia</taxon>
        <taxon>Cytophagales</taxon>
        <taxon>Spirosomataceae</taxon>
        <taxon>Larkinella</taxon>
    </lineage>
</organism>
<gene>
    <name evidence="2" type="ORF">EHT87_09660</name>
</gene>
<dbReference type="PANTHER" id="PTHR43798">
    <property type="entry name" value="MONOACYLGLYCEROL LIPASE"/>
    <property type="match status" value="1"/>
</dbReference>
<dbReference type="NCBIfam" id="NF002938">
    <property type="entry name" value="PRK03592.1"/>
    <property type="match status" value="1"/>
</dbReference>
<dbReference type="Pfam" id="PF00561">
    <property type="entry name" value="Abhydrolase_1"/>
    <property type="match status" value="1"/>
</dbReference>
<evidence type="ECO:0000259" key="1">
    <source>
        <dbReference type="Pfam" id="PF00561"/>
    </source>
</evidence>
<keyword evidence="2" id="KW-0378">Hydrolase</keyword>
<dbReference type="InterPro" id="IPR000073">
    <property type="entry name" value="AB_hydrolase_1"/>
</dbReference>
<keyword evidence="3" id="KW-1185">Reference proteome</keyword>
<dbReference type="InterPro" id="IPR050266">
    <property type="entry name" value="AB_hydrolase_sf"/>
</dbReference>
<feature type="domain" description="AB hydrolase-1" evidence="1">
    <location>
        <begin position="33"/>
        <end position="150"/>
    </location>
</feature>
<dbReference type="InterPro" id="IPR000639">
    <property type="entry name" value="Epox_hydrolase-like"/>
</dbReference>
<sequence length="306" mass="34807">MNNSQELPRYGYSHSVTPVLDTTMAYLDEGTGKPIVFLHGNPTSSYLWRNIIPHVKDLGRCLAPDLVGMGKSGKSPASRYRFVDQARYLDEWFDQMNLDKDVTLVLHDWGSALGFYWASRHPERIRAIAYMEAIVLPRHWDDFPNGRDALFRKLRSGEGETLVLQENFFVETVLPKSILRSLEADEMEAYRQPFRDPLSRLPTLVWARELPIDGEPADVATIVDHYAQWLAHTTFPKLLFSAQPGAILTGRSLDFCRSFSNQTEVAIKGIHYVQEDSPQEIGVALRSFLQALPAASWEKPSRVNRS</sequence>
<reference evidence="2 3" key="1">
    <citation type="submission" date="2018-11" db="EMBL/GenBank/DDBJ databases">
        <authorList>
            <person name="Zhou Z."/>
            <person name="Wang G."/>
        </authorList>
    </citation>
    <scope>NUCLEOTIDE SEQUENCE [LARGE SCALE GENOMIC DNA]</scope>
    <source>
        <strain evidence="2 3">KCTC42998</strain>
    </source>
</reference>
<dbReference type="EMBL" id="RQJP01000002">
    <property type="protein sequence ID" value="RRB14824.1"/>
    <property type="molecule type" value="Genomic_DNA"/>
</dbReference>
<dbReference type="GO" id="GO:0016020">
    <property type="term" value="C:membrane"/>
    <property type="evidence" value="ECO:0007669"/>
    <property type="project" value="TreeGrafter"/>
</dbReference>
<dbReference type="GO" id="GO:0018786">
    <property type="term" value="F:haloalkane dehalogenase activity"/>
    <property type="evidence" value="ECO:0007669"/>
    <property type="project" value="UniProtKB-EC"/>
</dbReference>
<dbReference type="AlphaFoldDB" id="A0A3P1CPE4"/>
<dbReference type="OrthoDB" id="9799612at2"/>
<dbReference type="PANTHER" id="PTHR43798:SF24">
    <property type="entry name" value="CIS-3-ALKYL-4-ALKYLOXETAN-2-ONE DECARBOXYLASE"/>
    <property type="match status" value="1"/>
</dbReference>
<dbReference type="InterPro" id="IPR029058">
    <property type="entry name" value="AB_hydrolase_fold"/>
</dbReference>
<dbReference type="EC" id="3.8.1.5" evidence="2"/>
<dbReference type="SUPFAM" id="SSF53474">
    <property type="entry name" value="alpha/beta-Hydrolases"/>
    <property type="match status" value="1"/>
</dbReference>
<dbReference type="Gene3D" id="3.40.50.1820">
    <property type="entry name" value="alpha/beta hydrolase"/>
    <property type="match status" value="1"/>
</dbReference>